<keyword evidence="7" id="KW-0333">Golgi apparatus</keyword>
<dbReference type="PANTHER" id="PTHR14374">
    <property type="entry name" value="FOIE GRAS"/>
    <property type="match status" value="1"/>
</dbReference>
<keyword evidence="5" id="KW-0813">Transport</keyword>
<evidence type="ECO:0000256" key="3">
    <source>
        <dbReference type="ARBA" id="ARBA00007051"/>
    </source>
</evidence>
<protein>
    <recommendedName>
        <fullName evidence="4">Trafficking protein particle complex subunit 11</fullName>
    </recommendedName>
</protein>
<dbReference type="GO" id="GO:0016192">
    <property type="term" value="P:vesicle-mediated transport"/>
    <property type="evidence" value="ECO:0007669"/>
    <property type="project" value="UniProtKB-KW"/>
</dbReference>
<reference evidence="10" key="1">
    <citation type="submission" date="2022-08" db="EMBL/GenBank/DDBJ databases">
        <title>Novel sulphate-reducing endosymbionts in the free-living metamonad Anaeramoeba.</title>
        <authorList>
            <person name="Jerlstrom-Hultqvist J."/>
            <person name="Cepicka I."/>
            <person name="Gallot-Lavallee L."/>
            <person name="Salas-Leiva D."/>
            <person name="Curtis B.A."/>
            <person name="Zahonova K."/>
            <person name="Pipaliya S."/>
            <person name="Dacks J."/>
            <person name="Roger A.J."/>
        </authorList>
    </citation>
    <scope>NUCLEOTIDE SEQUENCE</scope>
    <source>
        <strain evidence="10">Busselton2</strain>
    </source>
</reference>
<evidence type="ECO:0000256" key="5">
    <source>
        <dbReference type="ARBA" id="ARBA00022448"/>
    </source>
</evidence>
<dbReference type="Pfam" id="PF12742">
    <property type="entry name" value="Gryzun-like"/>
    <property type="match status" value="1"/>
</dbReference>
<name>A0AAV7Y0L7_9EUKA</name>
<evidence type="ECO:0000313" key="10">
    <source>
        <dbReference type="EMBL" id="KAJ3423402.1"/>
    </source>
</evidence>
<comment type="subcellular location">
    <subcellularLocation>
        <location evidence="2">Golgi apparatus</location>
        <location evidence="2">cis-Golgi network</location>
    </subcellularLocation>
</comment>
<feature type="domain" description="Trafficking protein particle complex subunit 11 C-terminal" evidence="9">
    <location>
        <begin position="1049"/>
        <end position="1106"/>
    </location>
</feature>
<dbReference type="Pfam" id="PF11817">
    <property type="entry name" value="Foie-gras_1"/>
    <property type="match status" value="1"/>
</dbReference>
<dbReference type="GO" id="GO:0005794">
    <property type="term" value="C:Golgi apparatus"/>
    <property type="evidence" value="ECO:0007669"/>
    <property type="project" value="UniProtKB-SubCell"/>
</dbReference>
<keyword evidence="6" id="KW-0931">ER-Golgi transport</keyword>
<dbReference type="InterPro" id="IPR025876">
    <property type="entry name" value="TRAPPC11_C"/>
</dbReference>
<organism evidence="10 11">
    <name type="scientific">Anaeramoeba flamelloides</name>
    <dbReference type="NCBI Taxonomy" id="1746091"/>
    <lineage>
        <taxon>Eukaryota</taxon>
        <taxon>Metamonada</taxon>
        <taxon>Anaeramoebidae</taxon>
        <taxon>Anaeramoeba</taxon>
    </lineage>
</organism>
<sequence length="1133" mass="132741">MEHLPKDLIDPPKPLIGVLGSQEETSFLFNQCFLHLNFIELEKNYKPKQRKSKPLPNSENYHLNGLLKSNWINKKLDDIPSLILYPIKRSQIQPNEIQIAHQINLFSNNCKQRNIKIIVLVLSDQSVTDNDEISQELFKLVKKKKADFDAKQISFFIHCSDNVSVSNQKLLLQMKDSYTRHYKETILYRQKIMKKNFSKKTQSDLFVRFHFKAGFYSEIIKDYKSTLKHYTSGYNYLCETPKTYFTSLEMKTVATLLMVKIIQLQINIGNIPECFIFFNKHMDSFKNYISHSQTGDLENYYWKWHQHKIFADLLSKMSVEQIINASGYWNGPWFHYYASAMYLRDRKNQTFSLAQKFEKQLKKMNLTEMKSGKLITNFLFDLNNSLYIGRPSWIIQKNINYNQIVSSPREKIDSFKNNWSSNDLLFLISVEQKFPYSTEIVNLLNSAFKSYCSVNQKSQRFLITISSGIAREYCSQGMFQFAKKFFIVLTNHFRKEKQNNLLSISLLYLAECSLQLLDYPLYVSTALELCNPSVLIPLSTKLKLQEKIEQLLIKETFKPPEIFQMNDQNIHSKLLKLEIQFLKPFSYLNTPIIMKFRITSNFPKPLSIDKIKLSFNVSEFDRILINGKTNNKIIEGEYNNEEIKTSPYYLSNLLLQPNEPKEFIFEWIFNFIKKIQIKDIKVICGNEQHGITFQKNSFPINQKERINPKSFPNRISTHIRQPPPSLHTIIKAKSQVLLGEYLPVSITIASESDHVTEGHLLIYWRNFVQGEIYYQNPENKLSGNNNKIPFKEIKPNNSIEIIIFIRALKVSISDLMISATYNHKLGYTQMVKNKESFFFIDPIQTKFQFYSKSQSVNNEKINKLNDCEDFFLDFALISIPPFPIKLNSIDLKLLNDFGGIIGNTCQYQKDQNKNNNINNNNNNTNQNRVKLPQTREKGERFQTLYQIRPKSVFRKDFPNEESVLIDNFKSKKNEKLLSIGEIHLQIERVRTENEKQKILSFWSLNDFRIPITLKIPKILFTNESVTIQIEKPSEGVQGELLNLTYRIVNHCETIQKIHLQVDHSACFLFSGFNHTFLDILPRATRIVNYKIVPLKPGLIPLPPIKILNWKTKKPINETLKNFHIFISPPKSFK</sequence>
<proteinExistence type="inferred from homology"/>
<evidence type="ECO:0000256" key="6">
    <source>
        <dbReference type="ARBA" id="ARBA00022892"/>
    </source>
</evidence>
<comment type="function">
    <text evidence="1">Involved in endoplasmic reticulum to Golgi apparatus trafficking at a very early stage.</text>
</comment>
<feature type="domain" description="Trafficking protein particle complex subunit 11" evidence="8">
    <location>
        <begin position="248"/>
        <end position="531"/>
    </location>
</feature>
<evidence type="ECO:0000259" key="8">
    <source>
        <dbReference type="Pfam" id="PF11817"/>
    </source>
</evidence>
<evidence type="ECO:0000256" key="7">
    <source>
        <dbReference type="ARBA" id="ARBA00023034"/>
    </source>
</evidence>
<comment type="caution">
    <text evidence="10">The sequence shown here is derived from an EMBL/GenBank/DDBJ whole genome shotgun (WGS) entry which is preliminary data.</text>
</comment>
<evidence type="ECO:0000313" key="11">
    <source>
        <dbReference type="Proteomes" id="UP001146793"/>
    </source>
</evidence>
<evidence type="ECO:0000259" key="9">
    <source>
        <dbReference type="Pfam" id="PF12742"/>
    </source>
</evidence>
<evidence type="ECO:0000256" key="1">
    <source>
        <dbReference type="ARBA" id="ARBA00001995"/>
    </source>
</evidence>
<accession>A0AAV7Y0L7</accession>
<gene>
    <name evidence="10" type="ORF">M0812_29931</name>
</gene>
<dbReference type="Proteomes" id="UP001146793">
    <property type="component" value="Unassembled WGS sequence"/>
</dbReference>
<dbReference type="PANTHER" id="PTHR14374:SF0">
    <property type="entry name" value="TRAFFICKING PROTEIN PARTICLE COMPLEX SUBUNIT 11"/>
    <property type="match status" value="1"/>
</dbReference>
<dbReference type="AlphaFoldDB" id="A0AAV7Y0L7"/>
<dbReference type="EMBL" id="JANTQA010000076">
    <property type="protein sequence ID" value="KAJ3423402.1"/>
    <property type="molecule type" value="Genomic_DNA"/>
</dbReference>
<evidence type="ECO:0000256" key="4">
    <source>
        <dbReference type="ARBA" id="ARBA00021520"/>
    </source>
</evidence>
<evidence type="ECO:0000256" key="2">
    <source>
        <dbReference type="ARBA" id="ARBA00004222"/>
    </source>
</evidence>
<dbReference type="InterPro" id="IPR021773">
    <property type="entry name" value="TPC11"/>
</dbReference>
<comment type="similarity">
    <text evidence="3">Belongs to the TRAPPC11 family.</text>
</comment>